<proteinExistence type="predicted"/>
<comment type="caution">
    <text evidence="2">The sequence shown here is derived from an EMBL/GenBank/DDBJ whole genome shotgun (WGS) entry which is preliminary data.</text>
</comment>
<organism evidence="2">
    <name type="scientific">marine sediment metagenome</name>
    <dbReference type="NCBI Taxonomy" id="412755"/>
    <lineage>
        <taxon>unclassified sequences</taxon>
        <taxon>metagenomes</taxon>
        <taxon>ecological metagenomes</taxon>
    </lineage>
</organism>
<evidence type="ECO:0000256" key="1">
    <source>
        <dbReference type="SAM" id="MobiDB-lite"/>
    </source>
</evidence>
<feature type="compositionally biased region" description="Basic residues" evidence="1">
    <location>
        <begin position="1"/>
        <end position="43"/>
    </location>
</feature>
<dbReference type="EMBL" id="LAZR01062310">
    <property type="protein sequence ID" value="KKK61787.1"/>
    <property type="molecule type" value="Genomic_DNA"/>
</dbReference>
<feature type="non-terminal residue" evidence="2">
    <location>
        <position position="111"/>
    </location>
</feature>
<reference evidence="2" key="1">
    <citation type="journal article" date="2015" name="Nature">
        <title>Complex archaea that bridge the gap between prokaryotes and eukaryotes.</title>
        <authorList>
            <person name="Spang A."/>
            <person name="Saw J.H."/>
            <person name="Jorgensen S.L."/>
            <person name="Zaremba-Niedzwiedzka K."/>
            <person name="Martijn J."/>
            <person name="Lind A.E."/>
            <person name="van Eijk R."/>
            <person name="Schleper C."/>
            <person name="Guy L."/>
            <person name="Ettema T.J."/>
        </authorList>
    </citation>
    <scope>NUCLEOTIDE SEQUENCE</scope>
</reference>
<protein>
    <submittedName>
        <fullName evidence="2">Uncharacterized protein</fullName>
    </submittedName>
</protein>
<dbReference type="AlphaFoldDB" id="A0A0F8WY48"/>
<accession>A0A0F8WY48</accession>
<sequence>MAAKRKGAKRKPARKKTAKRQTKKPIKKKLVRKTRARPGKKPGKGAGAGRPRLRIDPDLVEQMAGIQCTMEEMASILGCSVDTLERNFADAIKKGRDNGRAALRRLQWQGA</sequence>
<evidence type="ECO:0000313" key="2">
    <source>
        <dbReference type="EMBL" id="KKK61787.1"/>
    </source>
</evidence>
<feature type="region of interest" description="Disordered" evidence="1">
    <location>
        <begin position="1"/>
        <end position="56"/>
    </location>
</feature>
<name>A0A0F8WY48_9ZZZZ</name>
<gene>
    <name evidence="2" type="ORF">LCGC14_3010850</name>
</gene>